<sequence>MANTIYGFNALTGGAAGALDYIDHAILVDGDPAFGNVAGVFFSYTYSSASVAAESSPDVIAPDTGTGRWLLQNMLAPDVFFRVATADFTAAPASTSTLTIVTDLTATIKKGMPLKYVIGGTTYYGMVTAIVANLLTIAGAPLSGSVTSLYYGSGSRTVQVVIVIPDLYEDATDATLIASDLNSQLVWNKPPAYLVRYRVYSKTKDGSSDGKATVLIDSSDVNSSAGGLTIAASATWYSTIVDINTTNYSIAYGEVIEIKATQGTGLDATYLTVEMTFVIP</sequence>
<reference evidence="2" key="1">
    <citation type="submission" date="2020-03" db="EMBL/GenBank/DDBJ databases">
        <title>The deep terrestrial virosphere.</title>
        <authorList>
            <person name="Holmfeldt K."/>
            <person name="Nilsson E."/>
            <person name="Simone D."/>
            <person name="Lopez-Fernandez M."/>
            <person name="Wu X."/>
            <person name="de Brujin I."/>
            <person name="Lundin D."/>
            <person name="Andersson A."/>
            <person name="Bertilsson S."/>
            <person name="Dopson M."/>
        </authorList>
    </citation>
    <scope>NUCLEOTIDE SEQUENCE</scope>
    <source>
        <strain evidence="2">MM415A00252</strain>
        <strain evidence="1">MM415B00400</strain>
    </source>
</reference>
<gene>
    <name evidence="2" type="ORF">MM415A00252_0018</name>
    <name evidence="1" type="ORF">MM415B00400_0025</name>
</gene>
<protein>
    <submittedName>
        <fullName evidence="2">Uncharacterized protein</fullName>
    </submittedName>
</protein>
<dbReference type="EMBL" id="MT142518">
    <property type="protein sequence ID" value="QJA83797.1"/>
    <property type="molecule type" value="Genomic_DNA"/>
</dbReference>
<organism evidence="2">
    <name type="scientific">viral metagenome</name>
    <dbReference type="NCBI Taxonomy" id="1070528"/>
    <lineage>
        <taxon>unclassified sequences</taxon>
        <taxon>metagenomes</taxon>
        <taxon>organismal metagenomes</taxon>
    </lineage>
</organism>
<accession>A0A6M3KP25</accession>
<dbReference type="AlphaFoldDB" id="A0A6M3KP25"/>
<evidence type="ECO:0000313" key="1">
    <source>
        <dbReference type="EMBL" id="QJA65370.1"/>
    </source>
</evidence>
<proteinExistence type="predicted"/>
<evidence type="ECO:0000313" key="2">
    <source>
        <dbReference type="EMBL" id="QJA83797.1"/>
    </source>
</evidence>
<dbReference type="EMBL" id="MT141537">
    <property type="protein sequence ID" value="QJA65370.1"/>
    <property type="molecule type" value="Genomic_DNA"/>
</dbReference>
<name>A0A6M3KP25_9ZZZZ</name>